<dbReference type="SUPFAM" id="SSF51230">
    <property type="entry name" value="Single hybrid motif"/>
    <property type="match status" value="1"/>
</dbReference>
<evidence type="ECO:0000259" key="11">
    <source>
        <dbReference type="PROSITE" id="PS50975"/>
    </source>
</evidence>
<dbReference type="InterPro" id="IPR000089">
    <property type="entry name" value="Biotin_lipoyl"/>
</dbReference>
<dbReference type="EMBL" id="JBHSFO010000001">
    <property type="protein sequence ID" value="MFC4602553.1"/>
    <property type="molecule type" value="Genomic_DNA"/>
</dbReference>
<feature type="domain" description="ATP-grasp" evidence="11">
    <location>
        <begin position="129"/>
        <end position="323"/>
    </location>
</feature>
<dbReference type="SUPFAM" id="SSF52440">
    <property type="entry name" value="PreATP-grasp domain"/>
    <property type="match status" value="1"/>
</dbReference>
<dbReference type="InterPro" id="IPR005479">
    <property type="entry name" value="CPAse_ATP-bd"/>
</dbReference>
<dbReference type="InterPro" id="IPR005482">
    <property type="entry name" value="Biotin_COase_C"/>
</dbReference>
<organism evidence="13 14">
    <name type="scientific">Rhodococcus kronopolitis</name>
    <dbReference type="NCBI Taxonomy" id="1460226"/>
    <lineage>
        <taxon>Bacteria</taxon>
        <taxon>Bacillati</taxon>
        <taxon>Actinomycetota</taxon>
        <taxon>Actinomycetes</taxon>
        <taxon>Mycobacteriales</taxon>
        <taxon>Nocardiaceae</taxon>
        <taxon>Rhodococcus</taxon>
    </lineage>
</organism>
<keyword evidence="4 8" id="KW-0547">Nucleotide-binding</keyword>
<dbReference type="PROSITE" id="PS50975">
    <property type="entry name" value="ATP_GRASP"/>
    <property type="match status" value="1"/>
</dbReference>
<dbReference type="InterPro" id="IPR050856">
    <property type="entry name" value="Biotin_carboxylase_complex"/>
</dbReference>
<dbReference type="PANTHER" id="PTHR18866:SF33">
    <property type="entry name" value="METHYLCROTONOYL-COA CARBOXYLASE SUBUNIT ALPHA, MITOCHONDRIAL-RELATED"/>
    <property type="match status" value="1"/>
</dbReference>
<keyword evidence="5 8" id="KW-0067">ATP-binding</keyword>
<dbReference type="EC" id="6.3.4.14" evidence="2"/>
<feature type="domain" description="Biotin carboxylation" evidence="12">
    <location>
        <begin position="8"/>
        <end position="451"/>
    </location>
</feature>
<comment type="catalytic activity">
    <reaction evidence="7">
        <text>N(6)-biotinyl-L-lysyl-[protein] + hydrogencarbonate + ATP = N(6)-carboxybiotinyl-L-lysyl-[protein] + ADP + phosphate + H(+)</text>
        <dbReference type="Rhea" id="RHEA:13501"/>
        <dbReference type="Rhea" id="RHEA-COMP:10505"/>
        <dbReference type="Rhea" id="RHEA-COMP:10506"/>
        <dbReference type="ChEBI" id="CHEBI:15378"/>
        <dbReference type="ChEBI" id="CHEBI:17544"/>
        <dbReference type="ChEBI" id="CHEBI:30616"/>
        <dbReference type="ChEBI" id="CHEBI:43474"/>
        <dbReference type="ChEBI" id="CHEBI:83144"/>
        <dbReference type="ChEBI" id="CHEBI:83145"/>
        <dbReference type="ChEBI" id="CHEBI:456216"/>
        <dbReference type="EC" id="6.3.4.14"/>
    </reaction>
    <physiologicalReaction direction="left-to-right" evidence="7">
        <dbReference type="Rhea" id="RHEA:13502"/>
    </physiologicalReaction>
</comment>
<dbReference type="InterPro" id="IPR011761">
    <property type="entry name" value="ATP-grasp"/>
</dbReference>
<evidence type="ECO:0000256" key="3">
    <source>
        <dbReference type="ARBA" id="ARBA00022598"/>
    </source>
</evidence>
<gene>
    <name evidence="13" type="ORF">ACFO6S_02485</name>
</gene>
<dbReference type="Gene3D" id="3.30.1490.20">
    <property type="entry name" value="ATP-grasp fold, A domain"/>
    <property type="match status" value="1"/>
</dbReference>
<dbReference type="PANTHER" id="PTHR18866">
    <property type="entry name" value="CARBOXYLASE:PYRUVATE/ACETYL-COA/PROPIONYL-COA CARBOXYLASE"/>
    <property type="match status" value="1"/>
</dbReference>
<dbReference type="InterPro" id="IPR005481">
    <property type="entry name" value="BC-like_N"/>
</dbReference>
<evidence type="ECO:0000256" key="9">
    <source>
        <dbReference type="SAM" id="MobiDB-lite"/>
    </source>
</evidence>
<dbReference type="Pfam" id="PF00289">
    <property type="entry name" value="Biotin_carb_N"/>
    <property type="match status" value="1"/>
</dbReference>
<dbReference type="Gene3D" id="2.40.50.100">
    <property type="match status" value="1"/>
</dbReference>
<sequence length="594" mass="62586">MPSHASAHITKVLVANRGEIAVRVIRAAADAGLASVAVYAEPDADAPFVRLADEAFALGGQTSAESYLVFDKILDAARKSGADAIHPGYGFLSENAEFAQAVIDANLIWIGPSPQSIRDLGDKVTARHIAERAKAPMAAGTKDPVKNADEVVAFAKEYGVPVAIKAAFGGGGRGMKVAHTIEEIPELFESATREAIAAFGRGECFVEQYLDKARHVEAQVIADQHGNVIVAGTRDCSLQRRFQKLVEEAPAPFLTDDQRARIHSSSKAICKEAGYYGAGTVEFLVQGDTVSFLEVNTRLQVEHPVTEETSGIDLVQQQFKIANGEVLEFTEDPTPRGHSFEFRINGEDAGRGFLPAPGPVTKFVPPTGPGVRMDSGVESGSVIGGQFDSMLAKLIVTGATRDEALARSRRALAEFTVEGLATVIPFHRAIVEDPAFIGNGEGFDVYTKWIETEWNNTVEPFTAGEALDEDEALPRQAVVVEVGGRRVEVSLPGQFSLGGGGAAGATRKKPKARKRGGAGGAGASGDAVTAPMQGTVVKVAVEEGQEVAEGDLIAVLEAMKMENPVNAHKAGIVTGLAVEAGAAITQGTVLAELK</sequence>
<dbReference type="PROSITE" id="PS50979">
    <property type="entry name" value="BC"/>
    <property type="match status" value="1"/>
</dbReference>
<evidence type="ECO:0000256" key="2">
    <source>
        <dbReference type="ARBA" id="ARBA00013263"/>
    </source>
</evidence>
<name>A0ABV9FL67_9NOCA</name>
<evidence type="ECO:0000313" key="14">
    <source>
        <dbReference type="Proteomes" id="UP001595914"/>
    </source>
</evidence>
<evidence type="ECO:0000259" key="10">
    <source>
        <dbReference type="PROSITE" id="PS50968"/>
    </source>
</evidence>
<evidence type="ECO:0000259" key="12">
    <source>
        <dbReference type="PROSITE" id="PS50979"/>
    </source>
</evidence>
<reference evidence="14" key="1">
    <citation type="journal article" date="2019" name="Int. J. Syst. Evol. Microbiol.">
        <title>The Global Catalogue of Microorganisms (GCM) 10K type strain sequencing project: providing services to taxonomists for standard genome sequencing and annotation.</title>
        <authorList>
            <consortium name="The Broad Institute Genomics Platform"/>
            <consortium name="The Broad Institute Genome Sequencing Center for Infectious Disease"/>
            <person name="Wu L."/>
            <person name="Ma J."/>
        </authorList>
    </citation>
    <scope>NUCLEOTIDE SEQUENCE [LARGE SCALE GENOMIC DNA]</scope>
    <source>
        <strain evidence="14">CCUG 54520</strain>
    </source>
</reference>
<comment type="cofactor">
    <cofactor evidence="1">
        <name>biotin</name>
        <dbReference type="ChEBI" id="CHEBI:57586"/>
    </cofactor>
</comment>
<dbReference type="PROSITE" id="PS50968">
    <property type="entry name" value="BIOTINYL_LIPOYL"/>
    <property type="match status" value="1"/>
</dbReference>
<evidence type="ECO:0000256" key="8">
    <source>
        <dbReference type="PROSITE-ProRule" id="PRU00409"/>
    </source>
</evidence>
<dbReference type="Pfam" id="PF02786">
    <property type="entry name" value="CPSase_L_D2"/>
    <property type="match status" value="1"/>
</dbReference>
<dbReference type="Pfam" id="PF00364">
    <property type="entry name" value="Biotin_lipoyl"/>
    <property type="match status" value="1"/>
</dbReference>
<dbReference type="InterPro" id="IPR011053">
    <property type="entry name" value="Single_hybrid_motif"/>
</dbReference>
<dbReference type="PROSITE" id="PS00866">
    <property type="entry name" value="CPSASE_1"/>
    <property type="match status" value="1"/>
</dbReference>
<evidence type="ECO:0000313" key="13">
    <source>
        <dbReference type="EMBL" id="MFC4602553.1"/>
    </source>
</evidence>
<feature type="region of interest" description="Disordered" evidence="9">
    <location>
        <begin position="499"/>
        <end position="527"/>
    </location>
</feature>
<dbReference type="InterPro" id="IPR013815">
    <property type="entry name" value="ATP_grasp_subdomain_1"/>
</dbReference>
<keyword evidence="3" id="KW-0436">Ligase</keyword>
<dbReference type="Gene3D" id="3.40.50.20">
    <property type="match status" value="1"/>
</dbReference>
<dbReference type="InterPro" id="IPR016185">
    <property type="entry name" value="PreATP-grasp_dom_sf"/>
</dbReference>
<accession>A0ABV9FL67</accession>
<dbReference type="SUPFAM" id="SSF56059">
    <property type="entry name" value="Glutathione synthetase ATP-binding domain-like"/>
    <property type="match status" value="1"/>
</dbReference>
<dbReference type="Proteomes" id="UP001595914">
    <property type="component" value="Unassembled WGS sequence"/>
</dbReference>
<evidence type="ECO:0000256" key="1">
    <source>
        <dbReference type="ARBA" id="ARBA00001953"/>
    </source>
</evidence>
<evidence type="ECO:0000256" key="4">
    <source>
        <dbReference type="ARBA" id="ARBA00022741"/>
    </source>
</evidence>
<dbReference type="PROSITE" id="PS00867">
    <property type="entry name" value="CPSASE_2"/>
    <property type="match status" value="1"/>
</dbReference>
<comment type="caution">
    <text evidence="13">The sequence shown here is derived from an EMBL/GenBank/DDBJ whole genome shotgun (WGS) entry which is preliminary data.</text>
</comment>
<dbReference type="CDD" id="cd06850">
    <property type="entry name" value="biotinyl_domain"/>
    <property type="match status" value="1"/>
</dbReference>
<evidence type="ECO:0000256" key="5">
    <source>
        <dbReference type="ARBA" id="ARBA00022840"/>
    </source>
</evidence>
<keyword evidence="14" id="KW-1185">Reference proteome</keyword>
<evidence type="ECO:0000256" key="7">
    <source>
        <dbReference type="ARBA" id="ARBA00048501"/>
    </source>
</evidence>
<dbReference type="InterPro" id="IPR011054">
    <property type="entry name" value="Rudment_hybrid_motif"/>
</dbReference>
<dbReference type="Gene3D" id="3.30.470.20">
    <property type="entry name" value="ATP-grasp fold, B domain"/>
    <property type="match status" value="1"/>
</dbReference>
<evidence type="ECO:0000256" key="6">
    <source>
        <dbReference type="ARBA" id="ARBA00023267"/>
    </source>
</evidence>
<dbReference type="SUPFAM" id="SSF51246">
    <property type="entry name" value="Rudiment single hybrid motif"/>
    <property type="match status" value="1"/>
</dbReference>
<dbReference type="InterPro" id="IPR001882">
    <property type="entry name" value="Biotin_BS"/>
</dbReference>
<dbReference type="PROSITE" id="PS00188">
    <property type="entry name" value="BIOTIN"/>
    <property type="match status" value="1"/>
</dbReference>
<keyword evidence="6" id="KW-0092">Biotin</keyword>
<dbReference type="InterPro" id="IPR011764">
    <property type="entry name" value="Biotin_carboxylation_dom"/>
</dbReference>
<dbReference type="Pfam" id="PF02785">
    <property type="entry name" value="Biotin_carb_C"/>
    <property type="match status" value="1"/>
</dbReference>
<dbReference type="RefSeq" id="WP_378413782.1">
    <property type="nucleotide sequence ID" value="NZ_JBHSFO010000001.1"/>
</dbReference>
<feature type="compositionally biased region" description="Basic residues" evidence="9">
    <location>
        <begin position="506"/>
        <end position="516"/>
    </location>
</feature>
<dbReference type="SMART" id="SM00878">
    <property type="entry name" value="Biotin_carb_C"/>
    <property type="match status" value="1"/>
</dbReference>
<proteinExistence type="predicted"/>
<protein>
    <recommendedName>
        <fullName evidence="2">biotin carboxylase</fullName>
        <ecNumber evidence="2">6.3.4.14</ecNumber>
    </recommendedName>
</protein>
<feature type="domain" description="Lipoyl-binding" evidence="10">
    <location>
        <begin position="518"/>
        <end position="594"/>
    </location>
</feature>